<gene>
    <name evidence="1" type="ORF">OCBIM_22035950mg</name>
</gene>
<proteinExistence type="predicted"/>
<dbReference type="EMBL" id="KQ416612">
    <property type="protein sequence ID" value="KOF96262.1"/>
    <property type="molecule type" value="Genomic_DNA"/>
</dbReference>
<accession>A0A0L8I457</accession>
<name>A0A0L8I457_OCTBM</name>
<evidence type="ECO:0000313" key="1">
    <source>
        <dbReference type="EMBL" id="KOF96262.1"/>
    </source>
</evidence>
<protein>
    <submittedName>
        <fullName evidence="1">Uncharacterized protein</fullName>
    </submittedName>
</protein>
<dbReference type="AlphaFoldDB" id="A0A0L8I457"/>
<reference evidence="1" key="1">
    <citation type="submission" date="2015-07" db="EMBL/GenBank/DDBJ databases">
        <title>MeaNS - Measles Nucleotide Surveillance Program.</title>
        <authorList>
            <person name="Tran T."/>
            <person name="Druce J."/>
        </authorList>
    </citation>
    <scope>NUCLEOTIDE SEQUENCE</scope>
    <source>
        <strain evidence="1">UCB-OBI-ISO-001</strain>
        <tissue evidence="1">Gonad</tissue>
    </source>
</reference>
<sequence length="69" mass="7939">MAGAEKTFLDIRVMHLSTPTYINKNLPWVYAAHEWKKRCYNDLVLQIENSSFTPIVRSTSGGTEQTNKH</sequence>
<organism evidence="1">
    <name type="scientific">Octopus bimaculoides</name>
    <name type="common">California two-spotted octopus</name>
    <dbReference type="NCBI Taxonomy" id="37653"/>
    <lineage>
        <taxon>Eukaryota</taxon>
        <taxon>Metazoa</taxon>
        <taxon>Spiralia</taxon>
        <taxon>Lophotrochozoa</taxon>
        <taxon>Mollusca</taxon>
        <taxon>Cephalopoda</taxon>
        <taxon>Coleoidea</taxon>
        <taxon>Octopodiformes</taxon>
        <taxon>Octopoda</taxon>
        <taxon>Incirrata</taxon>
        <taxon>Octopodidae</taxon>
        <taxon>Octopus</taxon>
    </lineage>
</organism>